<keyword evidence="4" id="KW-1185">Reference proteome</keyword>
<feature type="transmembrane region" description="Helical" evidence="1">
    <location>
        <begin position="32"/>
        <end position="52"/>
    </location>
</feature>
<feature type="transmembrane region" description="Helical" evidence="1">
    <location>
        <begin position="153"/>
        <end position="170"/>
    </location>
</feature>
<dbReference type="InterPro" id="IPR036938">
    <property type="entry name" value="PAP2/HPO_sf"/>
</dbReference>
<dbReference type="GO" id="GO:0042392">
    <property type="term" value="F:sphingosine-1-phosphate phosphatase activity"/>
    <property type="evidence" value="ECO:0007669"/>
    <property type="project" value="TreeGrafter"/>
</dbReference>
<keyword evidence="1" id="KW-0812">Transmembrane</keyword>
<evidence type="ECO:0000259" key="2">
    <source>
        <dbReference type="SMART" id="SM00014"/>
    </source>
</evidence>
<proteinExistence type="predicted"/>
<organism evidence="3 4">
    <name type="scientific">Clostridium cadaveris</name>
    <dbReference type="NCBI Taxonomy" id="1529"/>
    <lineage>
        <taxon>Bacteria</taxon>
        <taxon>Bacillati</taxon>
        <taxon>Bacillota</taxon>
        <taxon>Clostridia</taxon>
        <taxon>Eubacteriales</taxon>
        <taxon>Clostridiaceae</taxon>
        <taxon>Clostridium</taxon>
    </lineage>
</organism>
<feature type="domain" description="Phosphatidic acid phosphatase type 2/haloperoxidase" evidence="2">
    <location>
        <begin position="61"/>
        <end position="168"/>
    </location>
</feature>
<dbReference type="eggNOG" id="COG0671">
    <property type="taxonomic scope" value="Bacteria"/>
</dbReference>
<feature type="transmembrane region" description="Helical" evidence="1">
    <location>
        <begin position="103"/>
        <end position="121"/>
    </location>
</feature>
<dbReference type="EMBL" id="FOOE01000004">
    <property type="protein sequence ID" value="SFF62355.1"/>
    <property type="molecule type" value="Genomic_DNA"/>
</dbReference>
<dbReference type="Pfam" id="PF01569">
    <property type="entry name" value="PAP2"/>
    <property type="match status" value="1"/>
</dbReference>
<feature type="transmembrane region" description="Helical" evidence="1">
    <location>
        <begin position="128"/>
        <end position="147"/>
    </location>
</feature>
<dbReference type="PANTHER" id="PTHR14969">
    <property type="entry name" value="SPHINGOSINE-1-PHOSPHATE PHOSPHOHYDROLASE"/>
    <property type="match status" value="1"/>
</dbReference>
<name>A0A1I2K589_9CLOT</name>
<dbReference type="SUPFAM" id="SSF48317">
    <property type="entry name" value="Acid phosphatase/Vanadium-dependent haloperoxidase"/>
    <property type="match status" value="1"/>
</dbReference>
<dbReference type="RefSeq" id="WP_074844665.1">
    <property type="nucleotide sequence ID" value="NZ_FOOE01000004.1"/>
</dbReference>
<gene>
    <name evidence="3" type="ORF">SAMN04487885_104166</name>
</gene>
<dbReference type="SMART" id="SM00014">
    <property type="entry name" value="acidPPc"/>
    <property type="match status" value="1"/>
</dbReference>
<keyword evidence="1" id="KW-1133">Transmembrane helix</keyword>
<protein>
    <submittedName>
        <fullName evidence="3">Undecaprenyl-diphosphatase</fullName>
    </submittedName>
</protein>
<feature type="transmembrane region" description="Helical" evidence="1">
    <location>
        <begin position="59"/>
        <end position="77"/>
    </location>
</feature>
<evidence type="ECO:0000313" key="4">
    <source>
        <dbReference type="Proteomes" id="UP000182135"/>
    </source>
</evidence>
<dbReference type="Gene3D" id="1.20.144.10">
    <property type="entry name" value="Phosphatidic acid phosphatase type 2/haloperoxidase"/>
    <property type="match status" value="2"/>
</dbReference>
<dbReference type="Proteomes" id="UP000182135">
    <property type="component" value="Unassembled WGS sequence"/>
</dbReference>
<sequence>MINFITNIDFSILDFIQNHLRNGVLDWLMPKISMLGNAGVIWIVISIVLLSIKKYRKCGITLVIGLLLGLLIGNIILKPLVARPRPCWINSDIALLIASPKDFSFPSGHTLSSFIAAIILLKEDKKFGYVAMILAILIAFSRMYLYVHFPSDILAGVVLAILIGFAAIRISRKFIK</sequence>
<evidence type="ECO:0000313" key="3">
    <source>
        <dbReference type="EMBL" id="SFF62355.1"/>
    </source>
</evidence>
<accession>A0A1I2K589</accession>
<dbReference type="OrthoDB" id="9789113at2"/>
<dbReference type="InterPro" id="IPR000326">
    <property type="entry name" value="PAP2/HPO"/>
</dbReference>
<evidence type="ECO:0000256" key="1">
    <source>
        <dbReference type="SAM" id="Phobius"/>
    </source>
</evidence>
<reference evidence="3 4" key="1">
    <citation type="submission" date="2016-10" db="EMBL/GenBank/DDBJ databases">
        <authorList>
            <person name="de Groot N.N."/>
        </authorList>
    </citation>
    <scope>NUCLEOTIDE SEQUENCE [LARGE SCALE GENOMIC DNA]</scope>
    <source>
        <strain evidence="3 4">NLAE-zl-G419</strain>
    </source>
</reference>
<keyword evidence="1" id="KW-0472">Membrane</keyword>
<dbReference type="AlphaFoldDB" id="A0A1I2K589"/>
<dbReference type="PANTHER" id="PTHR14969:SF13">
    <property type="entry name" value="AT30094P"/>
    <property type="match status" value="1"/>
</dbReference>
<dbReference type="STRING" id="1529.SAMN04487885_104166"/>